<comment type="caution">
    <text evidence="1">The sequence shown here is derived from an EMBL/GenBank/DDBJ whole genome shotgun (WGS) entry which is preliminary data.</text>
</comment>
<sequence length="41" mass="4582">MKYATLNILACPICKSFPLKLYVFKGKVLTSSPSISEKTFL</sequence>
<accession>A0A7C5UVY9</accession>
<dbReference type="AlphaFoldDB" id="A0A7C5UVY9"/>
<gene>
    <name evidence="1" type="ORF">ENL47_05710</name>
</gene>
<dbReference type="EMBL" id="DRUB01000108">
    <property type="protein sequence ID" value="HHR96302.1"/>
    <property type="molecule type" value="Genomic_DNA"/>
</dbReference>
<dbReference type="InterPro" id="IPR005651">
    <property type="entry name" value="Trm112-like"/>
</dbReference>
<name>A0A7C5UVY9_9CREN</name>
<evidence type="ECO:0000313" key="1">
    <source>
        <dbReference type="EMBL" id="HHR96302.1"/>
    </source>
</evidence>
<proteinExistence type="predicted"/>
<protein>
    <recommendedName>
        <fullName evidence="2">Trm112 family protein</fullName>
    </recommendedName>
</protein>
<evidence type="ECO:0008006" key="2">
    <source>
        <dbReference type="Google" id="ProtNLM"/>
    </source>
</evidence>
<organism evidence="1">
    <name type="scientific">Ignisphaera aggregans</name>
    <dbReference type="NCBI Taxonomy" id="334771"/>
    <lineage>
        <taxon>Archaea</taxon>
        <taxon>Thermoproteota</taxon>
        <taxon>Thermoprotei</taxon>
        <taxon>Desulfurococcales</taxon>
        <taxon>Desulfurococcaceae</taxon>
        <taxon>Ignisphaera</taxon>
    </lineage>
</organism>
<reference evidence="1" key="1">
    <citation type="journal article" date="2020" name="mSystems">
        <title>Genome- and Community-Level Interaction Insights into Carbon Utilization and Element Cycling Functions of Hydrothermarchaeota in Hydrothermal Sediment.</title>
        <authorList>
            <person name="Zhou Z."/>
            <person name="Liu Y."/>
            <person name="Xu W."/>
            <person name="Pan J."/>
            <person name="Luo Z.H."/>
            <person name="Li M."/>
        </authorList>
    </citation>
    <scope>NUCLEOTIDE SEQUENCE [LARGE SCALE GENOMIC DNA]</scope>
    <source>
        <strain evidence="1">SpSt-1</strain>
    </source>
</reference>
<dbReference type="Pfam" id="PF03966">
    <property type="entry name" value="Trm112p"/>
    <property type="match status" value="1"/>
</dbReference>